<dbReference type="InterPro" id="IPR036250">
    <property type="entry name" value="AcylCo_DH-like_C"/>
</dbReference>
<evidence type="ECO:0000256" key="1">
    <source>
        <dbReference type="ARBA" id="ARBA00022630"/>
    </source>
</evidence>
<gene>
    <name evidence="3" type="ORF">HC235_03435</name>
</gene>
<organism evidence="3 4">
    <name type="scientific">Pyrobaculum arsenaticum</name>
    <dbReference type="NCBI Taxonomy" id="121277"/>
    <lineage>
        <taxon>Archaea</taxon>
        <taxon>Thermoproteota</taxon>
        <taxon>Thermoprotei</taxon>
        <taxon>Thermoproteales</taxon>
        <taxon>Thermoproteaceae</taxon>
        <taxon>Pyrobaculum</taxon>
    </lineage>
</organism>
<evidence type="ECO:0000259" key="2">
    <source>
        <dbReference type="Pfam" id="PF00441"/>
    </source>
</evidence>
<evidence type="ECO:0000313" key="4">
    <source>
        <dbReference type="Proteomes" id="UP000554766"/>
    </source>
</evidence>
<feature type="domain" description="Acyl-CoA dehydrogenase/oxidase C-terminal" evidence="2">
    <location>
        <begin position="1"/>
        <end position="76"/>
    </location>
</feature>
<sequence length="83" mass="9351">MLTAIETIKTLACNAAYLHDMGFPYYVLVSHITNLQVGSLPVDIARRSVQIVGALEMFYRDAKILEIGEGTNDMKLCIEEKRF</sequence>
<protein>
    <submittedName>
        <fullName evidence="3">Acyl-CoA dehydrogenase family protein</fullName>
    </submittedName>
</protein>
<dbReference type="GeneID" id="5055076"/>
<dbReference type="InterPro" id="IPR009075">
    <property type="entry name" value="AcylCo_DH/oxidase_C"/>
</dbReference>
<proteinExistence type="predicted"/>
<dbReference type="Proteomes" id="UP000554766">
    <property type="component" value="Unassembled WGS sequence"/>
</dbReference>
<accession>A0A7L4P8G8</accession>
<keyword evidence="1" id="KW-0285">Flavoprotein</keyword>
<keyword evidence="4" id="KW-1185">Reference proteome</keyword>
<reference evidence="3 4" key="1">
    <citation type="journal article" date="2020" name="Nat. Commun.">
        <title>The structures of two archaeal type IV pili illuminate evolutionary relationships.</title>
        <authorList>
            <person name="Wang F."/>
            <person name="Baquero D.P."/>
            <person name="Su Z."/>
            <person name="Beltran L.C."/>
            <person name="Prangishvili D."/>
            <person name="Krupovic M."/>
            <person name="Egelman E.H."/>
        </authorList>
    </citation>
    <scope>NUCLEOTIDE SEQUENCE [LARGE SCALE GENOMIC DNA]</scope>
    <source>
        <strain evidence="3 4">2GA</strain>
    </source>
</reference>
<comment type="caution">
    <text evidence="3">The sequence shown here is derived from an EMBL/GenBank/DDBJ whole genome shotgun (WGS) entry which is preliminary data.</text>
</comment>
<dbReference type="Gene3D" id="1.20.140.10">
    <property type="entry name" value="Butyryl-CoA Dehydrogenase, subunit A, domain 3"/>
    <property type="match status" value="1"/>
</dbReference>
<dbReference type="RefSeq" id="WP_128622150.1">
    <property type="nucleotide sequence ID" value="NZ_JAAVJF010000001.1"/>
</dbReference>
<dbReference type="SUPFAM" id="SSF47203">
    <property type="entry name" value="Acyl-CoA dehydrogenase C-terminal domain-like"/>
    <property type="match status" value="1"/>
</dbReference>
<dbReference type="Pfam" id="PF00441">
    <property type="entry name" value="Acyl-CoA_dh_1"/>
    <property type="match status" value="1"/>
</dbReference>
<dbReference type="EMBL" id="JAAVJF010000001">
    <property type="protein sequence ID" value="NYR15022.1"/>
    <property type="molecule type" value="Genomic_DNA"/>
</dbReference>
<name>A0A7L4P8G8_9CREN</name>
<evidence type="ECO:0000313" key="3">
    <source>
        <dbReference type="EMBL" id="NYR15022.1"/>
    </source>
</evidence>
<dbReference type="AlphaFoldDB" id="A0A7L4P8G8"/>
<dbReference type="GO" id="GO:0016627">
    <property type="term" value="F:oxidoreductase activity, acting on the CH-CH group of donors"/>
    <property type="evidence" value="ECO:0007669"/>
    <property type="project" value="InterPro"/>
</dbReference>